<gene>
    <name evidence="9" type="ORF">NESM_000482000</name>
</gene>
<organism evidence="9 10">
    <name type="scientific">Novymonas esmeraldas</name>
    <dbReference type="NCBI Taxonomy" id="1808958"/>
    <lineage>
        <taxon>Eukaryota</taxon>
        <taxon>Discoba</taxon>
        <taxon>Euglenozoa</taxon>
        <taxon>Kinetoplastea</taxon>
        <taxon>Metakinetoplastina</taxon>
        <taxon>Trypanosomatida</taxon>
        <taxon>Trypanosomatidae</taxon>
        <taxon>Novymonas</taxon>
    </lineage>
</organism>
<evidence type="ECO:0000256" key="8">
    <source>
        <dbReference type="SAM" id="MobiDB-lite"/>
    </source>
</evidence>
<dbReference type="Proteomes" id="UP001430356">
    <property type="component" value="Unassembled WGS sequence"/>
</dbReference>
<dbReference type="GO" id="GO:0000398">
    <property type="term" value="P:mRNA splicing, via spliceosome"/>
    <property type="evidence" value="ECO:0007669"/>
    <property type="project" value="UniProtKB-UniRule"/>
</dbReference>
<reference evidence="9 10" key="1">
    <citation type="journal article" date="2021" name="MBio">
        <title>A New Model Trypanosomatid, Novymonas esmeraldas: Genomic Perception of Its 'Candidatus Pandoraea novymonadis' Endosymbiont.</title>
        <authorList>
            <person name="Zakharova A."/>
            <person name="Saura A."/>
            <person name="Butenko A."/>
            <person name="Podesvova L."/>
            <person name="Warmusova S."/>
            <person name="Kostygov A.Y."/>
            <person name="Nenarokova A."/>
            <person name="Lukes J."/>
            <person name="Opperdoes F.R."/>
            <person name="Yurchenko V."/>
        </authorList>
    </citation>
    <scope>NUCLEOTIDE SEQUENCE [LARGE SCALE GENOMIC DNA]</scope>
    <source>
        <strain evidence="9 10">E262AT.01</strain>
    </source>
</reference>
<feature type="region of interest" description="Disordered" evidence="8">
    <location>
        <begin position="222"/>
        <end position="247"/>
    </location>
</feature>
<evidence type="ECO:0000256" key="4">
    <source>
        <dbReference type="ARBA" id="ARBA00022728"/>
    </source>
</evidence>
<proteinExistence type="inferred from homology"/>
<dbReference type="GO" id="GO:0005681">
    <property type="term" value="C:spliceosomal complex"/>
    <property type="evidence" value="ECO:0007669"/>
    <property type="project" value="UniProtKB-KW"/>
</dbReference>
<keyword evidence="4 7" id="KW-0747">Spliceosome</keyword>
<evidence type="ECO:0000256" key="5">
    <source>
        <dbReference type="ARBA" id="ARBA00023187"/>
    </source>
</evidence>
<comment type="similarity">
    <text evidence="2 7">Belongs to the PRP38 family.</text>
</comment>
<evidence type="ECO:0000313" key="9">
    <source>
        <dbReference type="EMBL" id="KAK7195539.1"/>
    </source>
</evidence>
<dbReference type="EMBL" id="JAECZO010000056">
    <property type="protein sequence ID" value="KAK7195539.1"/>
    <property type="molecule type" value="Genomic_DNA"/>
</dbReference>
<feature type="compositionally biased region" description="Low complexity" evidence="8">
    <location>
        <begin position="134"/>
        <end position="150"/>
    </location>
</feature>
<keyword evidence="3 7" id="KW-0507">mRNA processing</keyword>
<comment type="caution">
    <text evidence="9">The sequence shown here is derived from an EMBL/GenBank/DDBJ whole genome shotgun (WGS) entry which is preliminary data.</text>
</comment>
<comment type="subcellular location">
    <subcellularLocation>
        <location evidence="1 7">Nucleus</location>
    </subcellularLocation>
</comment>
<protein>
    <recommendedName>
        <fullName evidence="7">Pre-mRNA-splicing factor 38</fullName>
    </recommendedName>
</protein>
<dbReference type="InterPro" id="IPR005037">
    <property type="entry name" value="PRP38"/>
</dbReference>
<accession>A0AAW0EQV9</accession>
<sequence>MSWNLKGRAAIAALDPPTRYRVLHSHTMTRCANKPLLWVLEELTTLRSLGGLVGPLHTADYFICLVARLLQIAPPVAIVRVMLDQDVHKYLRAAALLIVRLIGHAELQREAMRVGWLDYRKLCLYGSDPAQEWADSTTAGGDGATDTPGTLSSAMRPLDHHQKRPRESADADNGGGGNNNDDVVRAGEVEVGGAHAPQPPRYMLIRMDEFVDYVFGVAPAPRQSEHGTVTDASSRPAPPSTSRALPPHTFMGIHFPALYL</sequence>
<dbReference type="Pfam" id="PF03371">
    <property type="entry name" value="PRP38"/>
    <property type="match status" value="1"/>
</dbReference>
<feature type="region of interest" description="Disordered" evidence="8">
    <location>
        <begin position="134"/>
        <end position="183"/>
    </location>
</feature>
<dbReference type="AlphaFoldDB" id="A0AAW0EQV9"/>
<evidence type="ECO:0000256" key="3">
    <source>
        <dbReference type="ARBA" id="ARBA00022664"/>
    </source>
</evidence>
<evidence type="ECO:0000313" key="10">
    <source>
        <dbReference type="Proteomes" id="UP001430356"/>
    </source>
</evidence>
<evidence type="ECO:0000256" key="2">
    <source>
        <dbReference type="ARBA" id="ARBA00006164"/>
    </source>
</evidence>
<name>A0AAW0EQV9_9TRYP</name>
<feature type="compositionally biased region" description="Low complexity" evidence="8">
    <location>
        <begin position="232"/>
        <end position="247"/>
    </location>
</feature>
<feature type="compositionally biased region" description="Basic and acidic residues" evidence="8">
    <location>
        <begin position="157"/>
        <end position="169"/>
    </location>
</feature>
<keyword evidence="6 7" id="KW-0539">Nucleus</keyword>
<keyword evidence="10" id="KW-1185">Reference proteome</keyword>
<keyword evidence="5 7" id="KW-0508">mRNA splicing</keyword>
<comment type="function">
    <text evidence="7">Required for pre-mRNA splicing.</text>
</comment>
<evidence type="ECO:0000256" key="1">
    <source>
        <dbReference type="ARBA" id="ARBA00004123"/>
    </source>
</evidence>
<evidence type="ECO:0000256" key="7">
    <source>
        <dbReference type="RuleBase" id="RU367025"/>
    </source>
</evidence>
<evidence type="ECO:0000256" key="6">
    <source>
        <dbReference type="ARBA" id="ARBA00023242"/>
    </source>
</evidence>